<protein>
    <submittedName>
        <fullName evidence="1">Uncharacterized protein</fullName>
    </submittedName>
</protein>
<comment type="caution">
    <text evidence="1">The sequence shown here is derived from an EMBL/GenBank/DDBJ whole genome shotgun (WGS) entry which is preliminary data.</text>
</comment>
<proteinExistence type="predicted"/>
<gene>
    <name evidence="1" type="ORF">TU35_006555</name>
</gene>
<evidence type="ECO:0000313" key="1">
    <source>
        <dbReference type="EMBL" id="MFB6490889.1"/>
    </source>
</evidence>
<dbReference type="EMBL" id="JZWT02000016">
    <property type="protein sequence ID" value="MFB6490889.1"/>
    <property type="molecule type" value="Genomic_DNA"/>
</dbReference>
<reference evidence="1" key="1">
    <citation type="submission" date="2024-07" db="EMBL/GenBank/DDBJ databases">
        <title>Metagenome and Metagenome-Assembled Genomes of Archaea from a hot spring from the geothermal field of Los Azufres, Mexico.</title>
        <authorList>
            <person name="Marin-Paredes R."/>
            <person name="Martinez-Romero E."/>
            <person name="Servin-Garciduenas L.E."/>
        </authorList>
    </citation>
    <scope>NUCLEOTIDE SEQUENCE</scope>
</reference>
<name>A0ACC6V1E9_9CREN</name>
<evidence type="ECO:0000313" key="2">
    <source>
        <dbReference type="Proteomes" id="UP000033636"/>
    </source>
</evidence>
<organism evidence="1 2">
    <name type="scientific">Thermoproteus sp. AZ2</name>
    <dbReference type="NCBI Taxonomy" id="1609232"/>
    <lineage>
        <taxon>Archaea</taxon>
        <taxon>Thermoproteota</taxon>
        <taxon>Thermoprotei</taxon>
        <taxon>Thermoproteales</taxon>
        <taxon>Thermoproteaceae</taxon>
        <taxon>Thermoproteus</taxon>
    </lineage>
</organism>
<accession>A0ACC6V1E9</accession>
<dbReference type="Proteomes" id="UP000033636">
    <property type="component" value="Unassembled WGS sequence"/>
</dbReference>
<sequence length="151" mass="17750">MSTLPVEYVRDTRLFREAVEGREIISFEVPFHKFFARKEIVYLSMVLDYDLRKLENMITDMKYGRVVVEKLWALRLDGELFKEKKVLLPDLTSNQVDGSVEEVEGGHVMSIHVNDVKDLVRVAVFDKKSFREVWIYRRAPHPAVIRYAAFI</sequence>